<keyword evidence="5" id="KW-1185">Reference proteome</keyword>
<feature type="domain" description="SET" evidence="3">
    <location>
        <begin position="404"/>
        <end position="515"/>
    </location>
</feature>
<keyword evidence="1 2" id="KW-0732">Signal</keyword>
<dbReference type="AlphaFoldDB" id="A0A8W8J297"/>
<feature type="signal peptide" evidence="2">
    <location>
        <begin position="1"/>
        <end position="17"/>
    </location>
</feature>
<organism evidence="4 5">
    <name type="scientific">Magallana gigas</name>
    <name type="common">Pacific oyster</name>
    <name type="synonym">Crassostrea gigas</name>
    <dbReference type="NCBI Taxonomy" id="29159"/>
    <lineage>
        <taxon>Eukaryota</taxon>
        <taxon>Metazoa</taxon>
        <taxon>Spiralia</taxon>
        <taxon>Lophotrochozoa</taxon>
        <taxon>Mollusca</taxon>
        <taxon>Bivalvia</taxon>
        <taxon>Autobranchia</taxon>
        <taxon>Pteriomorphia</taxon>
        <taxon>Ostreida</taxon>
        <taxon>Ostreoidea</taxon>
        <taxon>Ostreidae</taxon>
        <taxon>Magallana</taxon>
    </lineage>
</organism>
<proteinExistence type="predicted"/>
<protein>
    <recommendedName>
        <fullName evidence="3">SET domain-containing protein</fullName>
    </recommendedName>
</protein>
<dbReference type="InterPro" id="IPR046341">
    <property type="entry name" value="SET_dom_sf"/>
</dbReference>
<evidence type="ECO:0000313" key="4">
    <source>
        <dbReference type="EnsemblMetazoa" id="G16927.2:cds"/>
    </source>
</evidence>
<dbReference type="PANTHER" id="PTHR46167:SF1">
    <property type="entry name" value="N-LYSINE METHYLTRANSFERASE KMT5A"/>
    <property type="match status" value="1"/>
</dbReference>
<evidence type="ECO:0000313" key="5">
    <source>
        <dbReference type="Proteomes" id="UP000005408"/>
    </source>
</evidence>
<reference evidence="4" key="1">
    <citation type="submission" date="2022-08" db="UniProtKB">
        <authorList>
            <consortium name="EnsemblMetazoa"/>
        </authorList>
    </citation>
    <scope>IDENTIFICATION</scope>
    <source>
        <strain evidence="4">05x7-T-G4-1.051#20</strain>
    </source>
</reference>
<feature type="chain" id="PRO_5036493633" description="SET domain-containing protein" evidence="2">
    <location>
        <begin position="18"/>
        <end position="547"/>
    </location>
</feature>
<name>A0A8W8J297_MAGGI</name>
<dbReference type="Pfam" id="PF00856">
    <property type="entry name" value="SET"/>
    <property type="match status" value="1"/>
</dbReference>
<dbReference type="GO" id="GO:0043516">
    <property type="term" value="P:regulation of DNA damage response, signal transduction by p53 class mediator"/>
    <property type="evidence" value="ECO:0007669"/>
    <property type="project" value="TreeGrafter"/>
</dbReference>
<dbReference type="SUPFAM" id="SSF63707">
    <property type="entry name" value="Ganglioside M2 (gm2) activator"/>
    <property type="match status" value="1"/>
</dbReference>
<dbReference type="InterPro" id="IPR051760">
    <property type="entry name" value="KMT5A"/>
</dbReference>
<dbReference type="SMART" id="SM00317">
    <property type="entry name" value="SET"/>
    <property type="match status" value="1"/>
</dbReference>
<evidence type="ECO:0000256" key="1">
    <source>
        <dbReference type="ARBA" id="ARBA00022729"/>
    </source>
</evidence>
<dbReference type="GO" id="GO:0042799">
    <property type="term" value="F:histone H4K20 methyltransferase activity"/>
    <property type="evidence" value="ECO:0007669"/>
    <property type="project" value="TreeGrafter"/>
</dbReference>
<dbReference type="InterPro" id="IPR016054">
    <property type="entry name" value="LY6_UPA_recep-like"/>
</dbReference>
<dbReference type="Pfam" id="PF00021">
    <property type="entry name" value="UPAR_LY6"/>
    <property type="match status" value="2"/>
</dbReference>
<dbReference type="GO" id="GO:0005700">
    <property type="term" value="C:polytene chromosome"/>
    <property type="evidence" value="ECO:0007669"/>
    <property type="project" value="TreeGrafter"/>
</dbReference>
<dbReference type="SUPFAM" id="SSF82199">
    <property type="entry name" value="SET domain"/>
    <property type="match status" value="1"/>
</dbReference>
<dbReference type="GO" id="GO:0006357">
    <property type="term" value="P:regulation of transcription by RNA polymerase II"/>
    <property type="evidence" value="ECO:0007669"/>
    <property type="project" value="TreeGrafter"/>
</dbReference>
<evidence type="ECO:0000259" key="3">
    <source>
        <dbReference type="PROSITE" id="PS50280"/>
    </source>
</evidence>
<accession>A0A8W8J297</accession>
<dbReference type="SUPFAM" id="SSF57302">
    <property type="entry name" value="Snake toxin-like"/>
    <property type="match status" value="2"/>
</dbReference>
<dbReference type="PANTHER" id="PTHR46167">
    <property type="entry name" value="N-LYSINE METHYLTRANSFERASE KMT5A"/>
    <property type="match status" value="1"/>
</dbReference>
<dbReference type="CDD" id="cd00117">
    <property type="entry name" value="TFP"/>
    <property type="match status" value="1"/>
</dbReference>
<dbReference type="InterPro" id="IPR045860">
    <property type="entry name" value="Snake_toxin-like_sf"/>
</dbReference>
<dbReference type="EnsemblMetazoa" id="G16927.2">
    <property type="protein sequence ID" value="G16927.2:cds"/>
    <property type="gene ID" value="G16927"/>
</dbReference>
<evidence type="ECO:0000256" key="2">
    <source>
        <dbReference type="SAM" id="SignalP"/>
    </source>
</evidence>
<sequence length="547" mass="61383">MLSKVSVLLAVWSVVRTCDDVNTVACGQLDRVMNVCTDPCFSNLCPRYCGKCPVKCYHCVSGNQADCTEIEECPNMEYACIHERFLTSNFTVGHKSGCVHQQACSMLYGTACHSAGECRDHRGFCCKSDLCNNDATSQRTGRRRYIETDGNDQRRAANRNDTVCHDIDKSSCEILTNSKTNACFLPCFKQACPRTCGVCVECSSCHRVDRPEDCNMTTVCDPDEKCYTLKTRSTDGTYAYNLGCLHQKGCDTLHESAPHALGRSDSIDITIEGHCCSGNLCNQVKPTACFAPTTAHPYVTFTSLSVSPSPVVIPGNITIGVQGTIHHHFGNDVKMTCDYTDTVRIVVAIFTYAPLTIHMSEMRMRVCIENGNAILLKRGKSMSRRSRRERGRLGQHGQRIIDRDAFYIKETPNKGRGVFTKKEFGQNEFLLPYEGELLEKEPDVDDTYIFEFTFKGKPFWVDASKEDGSFGRLLNDDHIHPNCRPKVMEIDEKPVICFFSLRPLSSNTELVYDYGPGNIYPWRGKFGMLRNHQKNLTAVYLGMPQIL</sequence>
<dbReference type="Gene3D" id="2.170.270.10">
    <property type="entry name" value="SET domain"/>
    <property type="match status" value="1"/>
</dbReference>
<dbReference type="Proteomes" id="UP000005408">
    <property type="component" value="Unassembled WGS sequence"/>
</dbReference>
<dbReference type="PROSITE" id="PS50280">
    <property type="entry name" value="SET"/>
    <property type="match status" value="1"/>
</dbReference>
<dbReference type="GO" id="GO:0005634">
    <property type="term" value="C:nucleus"/>
    <property type="evidence" value="ECO:0007669"/>
    <property type="project" value="TreeGrafter"/>
</dbReference>
<dbReference type="InterPro" id="IPR001214">
    <property type="entry name" value="SET_dom"/>
</dbReference>
<dbReference type="InterPro" id="IPR036846">
    <property type="entry name" value="GM2-AP_sf"/>
</dbReference>
<dbReference type="Gene3D" id="2.10.60.10">
    <property type="entry name" value="CD59"/>
    <property type="match status" value="1"/>
</dbReference>